<dbReference type="InterPro" id="IPR001662">
    <property type="entry name" value="EF1B_G_C"/>
</dbReference>
<evidence type="ECO:0000313" key="9">
    <source>
        <dbReference type="EMBL" id="CCX12106.1"/>
    </source>
</evidence>
<dbReference type="SUPFAM" id="SSF52833">
    <property type="entry name" value="Thioredoxin-like"/>
    <property type="match status" value="1"/>
</dbReference>
<feature type="region of interest" description="Disordered" evidence="5">
    <location>
        <begin position="215"/>
        <end position="255"/>
    </location>
</feature>
<dbReference type="eggNOG" id="KOG0867">
    <property type="taxonomic scope" value="Eukaryota"/>
</dbReference>
<dbReference type="PANTHER" id="PTHR43986">
    <property type="entry name" value="ELONGATION FACTOR 1-GAMMA"/>
    <property type="match status" value="1"/>
</dbReference>
<organism evidence="9 10">
    <name type="scientific">Pyronema omphalodes (strain CBS 100304)</name>
    <name type="common">Pyronema confluens</name>
    <dbReference type="NCBI Taxonomy" id="1076935"/>
    <lineage>
        <taxon>Eukaryota</taxon>
        <taxon>Fungi</taxon>
        <taxon>Dikarya</taxon>
        <taxon>Ascomycota</taxon>
        <taxon>Pezizomycotina</taxon>
        <taxon>Pezizomycetes</taxon>
        <taxon>Pezizales</taxon>
        <taxon>Pyronemataceae</taxon>
        <taxon>Pyronema</taxon>
    </lineage>
</organism>
<dbReference type="GO" id="GO:0003746">
    <property type="term" value="F:translation elongation factor activity"/>
    <property type="evidence" value="ECO:0007669"/>
    <property type="project" value="UniProtKB-UniRule"/>
</dbReference>
<dbReference type="InterPro" id="IPR036433">
    <property type="entry name" value="EF1B_G_C_sf"/>
</dbReference>
<dbReference type="PANTHER" id="PTHR43986:SF1">
    <property type="entry name" value="ELONGATION FACTOR 1-GAMMA"/>
    <property type="match status" value="1"/>
</dbReference>
<dbReference type="InterPro" id="IPR036282">
    <property type="entry name" value="Glutathione-S-Trfase_C_sf"/>
</dbReference>
<dbReference type="CDD" id="cd03044">
    <property type="entry name" value="GST_N_EF1Bgamma"/>
    <property type="match status" value="1"/>
</dbReference>
<dbReference type="SUPFAM" id="SSF47616">
    <property type="entry name" value="GST C-terminal domain-like"/>
    <property type="match status" value="1"/>
</dbReference>
<evidence type="ECO:0000259" key="7">
    <source>
        <dbReference type="PROSITE" id="PS50404"/>
    </source>
</evidence>
<evidence type="ECO:0000259" key="6">
    <source>
        <dbReference type="PROSITE" id="PS50040"/>
    </source>
</evidence>
<dbReference type="FunFam" id="3.40.30.10:FF:000142">
    <property type="entry name" value="Elongation factor 1 gamma"/>
    <property type="match status" value="1"/>
</dbReference>
<dbReference type="SMART" id="SM01183">
    <property type="entry name" value="EF1G"/>
    <property type="match status" value="1"/>
</dbReference>
<evidence type="ECO:0000256" key="2">
    <source>
        <dbReference type="ARBA" id="ARBA00022768"/>
    </source>
</evidence>
<dbReference type="STRING" id="1076935.U4L5L7"/>
<dbReference type="SUPFAM" id="SSF89942">
    <property type="entry name" value="eEF1-gamma domain"/>
    <property type="match status" value="1"/>
</dbReference>
<dbReference type="OrthoDB" id="249703at2759"/>
<dbReference type="InterPro" id="IPR036249">
    <property type="entry name" value="Thioredoxin-like_sf"/>
</dbReference>
<protein>
    <submittedName>
        <fullName evidence="9">Similar to Elongation factor 1-gamma 2 acc. no. P36008</fullName>
    </submittedName>
</protein>
<sequence>MSFGKLYSYPDNPRTTSLKVVAKANGLDIEEVLEDITKGVSAEYLKINALGKVPTFVGADGFVLHECIAIAVYFTAQNEKTTLLGKTKQDYASILKWMSFANTEVLSNLGAWFRPLVGRDPYNKKNVDAAQEKALKAIGVLEAYLQDNTFLVGERLSLADIFTASIIARGYMFVLDAQFRAAHPAVNRWYNLIRNQDIYLAVAGEPTFIEEAVKYTPPKKEPKPAAAPKAAAPKPAAQQEEEEETPKVKEADHPLKANAEGVKQLDFDEWKRTYSNNDTRSVALPWFFENIKEKNVSVWKVEYKYNDELTLTFMSSNLIGGFFARLEASRKWIFGSMSVYGKSNDSIISGAFVIKGDNFEDAFNVAPDWESYSFEKLDVNNEEHKTFIEDAWTWDKPLVVGDKTYEHADGKVFK</sequence>
<dbReference type="InterPro" id="IPR004045">
    <property type="entry name" value="Glutathione_S-Trfase_N"/>
</dbReference>
<dbReference type="SFLD" id="SFLDG00358">
    <property type="entry name" value="Main_(cytGST)"/>
    <property type="match status" value="1"/>
</dbReference>
<dbReference type="SFLD" id="SFLDS00019">
    <property type="entry name" value="Glutathione_Transferase_(cytos"/>
    <property type="match status" value="1"/>
</dbReference>
<reference evidence="9 10" key="1">
    <citation type="journal article" date="2013" name="PLoS Genet.">
        <title>The genome and development-dependent transcriptomes of Pyronema confluens: a window into fungal evolution.</title>
        <authorList>
            <person name="Traeger S."/>
            <person name="Altegoer F."/>
            <person name="Freitag M."/>
            <person name="Gabaldon T."/>
            <person name="Kempken F."/>
            <person name="Kumar A."/>
            <person name="Marcet-Houben M."/>
            <person name="Poggeler S."/>
            <person name="Stajich J.E."/>
            <person name="Nowrousian M."/>
        </authorList>
    </citation>
    <scope>NUCLEOTIDE SEQUENCE [LARGE SCALE GENOMIC DNA]</scope>
    <source>
        <strain evidence="10">CBS 100304</strain>
        <tissue evidence="9">Vegetative mycelium</tissue>
    </source>
</reference>
<dbReference type="FunFam" id="3.30.70.1010:FF:000001">
    <property type="entry name" value="Elongation factor 1-gamma 1"/>
    <property type="match status" value="1"/>
</dbReference>
<dbReference type="EMBL" id="HF935675">
    <property type="protein sequence ID" value="CCX12106.1"/>
    <property type="molecule type" value="Genomic_DNA"/>
</dbReference>
<evidence type="ECO:0000313" key="10">
    <source>
        <dbReference type="Proteomes" id="UP000018144"/>
    </source>
</evidence>
<comment type="similarity">
    <text evidence="1">Belongs to the GST superfamily.</text>
</comment>
<name>U4L5L7_PYROM</name>
<dbReference type="CDD" id="cd03181">
    <property type="entry name" value="GST_C_EF1Bgamma_like"/>
    <property type="match status" value="1"/>
</dbReference>
<evidence type="ECO:0000256" key="1">
    <source>
        <dbReference type="ARBA" id="ARBA00007409"/>
    </source>
</evidence>
<dbReference type="Pfam" id="PF02798">
    <property type="entry name" value="GST_N"/>
    <property type="match status" value="1"/>
</dbReference>
<dbReference type="InterPro" id="IPR010987">
    <property type="entry name" value="Glutathione-S-Trfase_C-like"/>
</dbReference>
<dbReference type="PROSITE" id="PS50404">
    <property type="entry name" value="GST_NTER"/>
    <property type="match status" value="1"/>
</dbReference>
<dbReference type="Gene3D" id="3.40.30.10">
    <property type="entry name" value="Glutaredoxin"/>
    <property type="match status" value="1"/>
</dbReference>
<dbReference type="Pfam" id="PF00043">
    <property type="entry name" value="GST_C"/>
    <property type="match status" value="1"/>
</dbReference>
<dbReference type="GO" id="GO:0005634">
    <property type="term" value="C:nucleus"/>
    <property type="evidence" value="ECO:0007669"/>
    <property type="project" value="TreeGrafter"/>
</dbReference>
<dbReference type="AlphaFoldDB" id="U4L5L7"/>
<evidence type="ECO:0000259" key="8">
    <source>
        <dbReference type="PROSITE" id="PS50405"/>
    </source>
</evidence>
<dbReference type="InterPro" id="IPR050802">
    <property type="entry name" value="EF-GSTs"/>
</dbReference>
<accession>U4L5L7</accession>
<dbReference type="Gene3D" id="1.20.1050.10">
    <property type="match status" value="1"/>
</dbReference>
<dbReference type="InterPro" id="IPR040079">
    <property type="entry name" value="Glutathione_S-Trfase"/>
</dbReference>
<dbReference type="InterPro" id="IPR004046">
    <property type="entry name" value="GST_C"/>
</dbReference>
<dbReference type="PROSITE" id="PS50040">
    <property type="entry name" value="EF1G_C"/>
    <property type="match status" value="1"/>
</dbReference>
<feature type="compositionally biased region" description="Low complexity" evidence="5">
    <location>
        <begin position="224"/>
        <end position="238"/>
    </location>
</feature>
<evidence type="ECO:0000256" key="5">
    <source>
        <dbReference type="SAM" id="MobiDB-lite"/>
    </source>
</evidence>
<feature type="domain" description="EF-1-gamma C-terminal" evidence="6">
    <location>
        <begin position="251"/>
        <end position="414"/>
    </location>
</feature>
<dbReference type="OMA" id="TQYFSWT"/>
<dbReference type="Proteomes" id="UP000018144">
    <property type="component" value="Unassembled WGS sequence"/>
</dbReference>
<feature type="domain" description="GST C-terminal" evidence="8">
    <location>
        <begin position="87"/>
        <end position="226"/>
    </location>
</feature>
<dbReference type="GO" id="GO:0005737">
    <property type="term" value="C:cytoplasm"/>
    <property type="evidence" value="ECO:0007669"/>
    <property type="project" value="TreeGrafter"/>
</dbReference>
<dbReference type="PROSITE" id="PS50405">
    <property type="entry name" value="GST_CTER"/>
    <property type="match status" value="1"/>
</dbReference>
<dbReference type="Gene3D" id="3.30.70.1010">
    <property type="entry name" value="Translation elongation factor EF1B, gamma chain, conserved domain"/>
    <property type="match status" value="1"/>
</dbReference>
<dbReference type="Pfam" id="PF00647">
    <property type="entry name" value="EF1G"/>
    <property type="match status" value="1"/>
</dbReference>
<feature type="domain" description="GST N-terminal" evidence="7">
    <location>
        <begin position="2"/>
        <end position="82"/>
    </location>
</feature>
<dbReference type="FunFam" id="1.20.1050.10:FF:000006">
    <property type="entry name" value="Elongation factor 1 gamma"/>
    <property type="match status" value="1"/>
</dbReference>
<keyword evidence="2 4" id="KW-0251">Elongation factor</keyword>
<evidence type="ECO:0000256" key="3">
    <source>
        <dbReference type="ARBA" id="ARBA00022917"/>
    </source>
</evidence>
<dbReference type="eggNOG" id="KOG1627">
    <property type="taxonomic scope" value="Eukaryota"/>
</dbReference>
<proteinExistence type="inferred from homology"/>
<evidence type="ECO:0000256" key="4">
    <source>
        <dbReference type="PROSITE-ProRule" id="PRU00519"/>
    </source>
</evidence>
<gene>
    <name evidence="9" type="ORF">PCON_11700</name>
</gene>
<keyword evidence="10" id="KW-1185">Reference proteome</keyword>
<keyword evidence="3 4" id="KW-0648">Protein biosynthesis</keyword>
<feature type="compositionally biased region" description="Basic and acidic residues" evidence="5">
    <location>
        <begin position="245"/>
        <end position="255"/>
    </location>
</feature>